<feature type="signal peptide" evidence="1">
    <location>
        <begin position="1"/>
        <end position="25"/>
    </location>
</feature>
<protein>
    <submittedName>
        <fullName evidence="2">Uncharacterized protein</fullName>
    </submittedName>
</protein>
<name>A0A438MRD0_EXOME</name>
<organism evidence="2 3">
    <name type="scientific">Exophiala mesophila</name>
    <name type="common">Black yeast-like fungus</name>
    <dbReference type="NCBI Taxonomy" id="212818"/>
    <lineage>
        <taxon>Eukaryota</taxon>
        <taxon>Fungi</taxon>
        <taxon>Dikarya</taxon>
        <taxon>Ascomycota</taxon>
        <taxon>Pezizomycotina</taxon>
        <taxon>Eurotiomycetes</taxon>
        <taxon>Chaetothyriomycetidae</taxon>
        <taxon>Chaetothyriales</taxon>
        <taxon>Herpotrichiellaceae</taxon>
        <taxon>Exophiala</taxon>
    </lineage>
</organism>
<gene>
    <name evidence="2" type="ORF">B0A52_09898</name>
</gene>
<sequence length="150" mass="16400">MIYPLGATSALFVLVLDVFSPDISITTVPSPEIHCIAKHGDPPDLSKFTRRFAVYLFHQATSHSTLTLANEATHVPPEIQKFNFSPSRVASPQAVILSPTSLPSSYVKLTVQNPKLLVIADRTSQRGHSLISNNQYIEEPASSLQCSDRA</sequence>
<feature type="chain" id="PRO_5019095026" evidence="1">
    <location>
        <begin position="26"/>
        <end position="150"/>
    </location>
</feature>
<comment type="caution">
    <text evidence="2">The sequence shown here is derived from an EMBL/GenBank/DDBJ whole genome shotgun (WGS) entry which is preliminary data.</text>
</comment>
<accession>A0A438MRD0</accession>
<proteinExistence type="predicted"/>
<reference evidence="2 3" key="1">
    <citation type="submission" date="2017-03" db="EMBL/GenBank/DDBJ databases">
        <title>Genomes of endolithic fungi from Antarctica.</title>
        <authorList>
            <person name="Coleine C."/>
            <person name="Masonjones S."/>
            <person name="Stajich J.E."/>
        </authorList>
    </citation>
    <scope>NUCLEOTIDE SEQUENCE [LARGE SCALE GENOMIC DNA]</scope>
    <source>
        <strain evidence="2 3">CCFEE 6314</strain>
    </source>
</reference>
<dbReference type="Proteomes" id="UP000288859">
    <property type="component" value="Unassembled WGS sequence"/>
</dbReference>
<evidence type="ECO:0000313" key="3">
    <source>
        <dbReference type="Proteomes" id="UP000288859"/>
    </source>
</evidence>
<keyword evidence="1" id="KW-0732">Signal</keyword>
<evidence type="ECO:0000256" key="1">
    <source>
        <dbReference type="SAM" id="SignalP"/>
    </source>
</evidence>
<dbReference type="AlphaFoldDB" id="A0A438MRD0"/>
<dbReference type="EMBL" id="NAJM01000068">
    <property type="protein sequence ID" value="RVX66169.1"/>
    <property type="molecule type" value="Genomic_DNA"/>
</dbReference>
<evidence type="ECO:0000313" key="2">
    <source>
        <dbReference type="EMBL" id="RVX66169.1"/>
    </source>
</evidence>